<proteinExistence type="predicted"/>
<evidence type="ECO:0000256" key="1">
    <source>
        <dbReference type="SAM" id="Phobius"/>
    </source>
</evidence>
<feature type="transmembrane region" description="Helical" evidence="1">
    <location>
        <begin position="154"/>
        <end position="174"/>
    </location>
</feature>
<dbReference type="RefSeq" id="WP_146509834.1">
    <property type="nucleotide sequence ID" value="NZ_SIHI01000001.1"/>
</dbReference>
<gene>
    <name evidence="2" type="ORF">KOR42_24420</name>
</gene>
<keyword evidence="1" id="KW-1133">Transmembrane helix</keyword>
<feature type="transmembrane region" description="Helical" evidence="1">
    <location>
        <begin position="21"/>
        <end position="41"/>
    </location>
</feature>
<feature type="transmembrane region" description="Helical" evidence="1">
    <location>
        <begin position="61"/>
        <end position="81"/>
    </location>
</feature>
<dbReference type="OrthoDB" id="256197at2"/>
<keyword evidence="1" id="KW-0472">Membrane</keyword>
<evidence type="ECO:0000313" key="2">
    <source>
        <dbReference type="EMBL" id="TWT59053.1"/>
    </source>
</evidence>
<dbReference type="AlphaFoldDB" id="A0A5C5X9R2"/>
<dbReference type="EMBL" id="SIHI01000001">
    <property type="protein sequence ID" value="TWT59053.1"/>
    <property type="molecule type" value="Genomic_DNA"/>
</dbReference>
<evidence type="ECO:0000313" key="3">
    <source>
        <dbReference type="Proteomes" id="UP000317243"/>
    </source>
</evidence>
<accession>A0A5C5X9R2</accession>
<keyword evidence="1" id="KW-0812">Transmembrane</keyword>
<reference evidence="2 3" key="1">
    <citation type="submission" date="2019-02" db="EMBL/GenBank/DDBJ databases">
        <title>Deep-cultivation of Planctomycetes and their phenomic and genomic characterization uncovers novel biology.</title>
        <authorList>
            <person name="Wiegand S."/>
            <person name="Jogler M."/>
            <person name="Boedeker C."/>
            <person name="Pinto D."/>
            <person name="Vollmers J."/>
            <person name="Rivas-Marin E."/>
            <person name="Kohn T."/>
            <person name="Peeters S.H."/>
            <person name="Heuer A."/>
            <person name="Rast P."/>
            <person name="Oberbeckmann S."/>
            <person name="Bunk B."/>
            <person name="Jeske O."/>
            <person name="Meyerdierks A."/>
            <person name="Storesund J.E."/>
            <person name="Kallscheuer N."/>
            <person name="Luecker S."/>
            <person name="Lage O.M."/>
            <person name="Pohl T."/>
            <person name="Merkel B.J."/>
            <person name="Hornburger P."/>
            <person name="Mueller R.-W."/>
            <person name="Bruemmer F."/>
            <person name="Labrenz M."/>
            <person name="Spormann A.M."/>
            <person name="Op Den Camp H."/>
            <person name="Overmann J."/>
            <person name="Amann R."/>
            <person name="Jetten M.S.M."/>
            <person name="Mascher T."/>
            <person name="Medema M.H."/>
            <person name="Devos D.P."/>
            <person name="Kaster A.-K."/>
            <person name="Ovreas L."/>
            <person name="Rohde M."/>
            <person name="Galperin M.Y."/>
            <person name="Jogler C."/>
        </authorList>
    </citation>
    <scope>NUCLEOTIDE SEQUENCE [LARGE SCALE GENOMIC DNA]</scope>
    <source>
        <strain evidence="2 3">KOR42</strain>
    </source>
</reference>
<keyword evidence="3" id="KW-1185">Reference proteome</keyword>
<organism evidence="2 3">
    <name type="scientific">Thalassoglobus neptunius</name>
    <dbReference type="NCBI Taxonomy" id="1938619"/>
    <lineage>
        <taxon>Bacteria</taxon>
        <taxon>Pseudomonadati</taxon>
        <taxon>Planctomycetota</taxon>
        <taxon>Planctomycetia</taxon>
        <taxon>Planctomycetales</taxon>
        <taxon>Planctomycetaceae</taxon>
        <taxon>Thalassoglobus</taxon>
    </lineage>
</organism>
<name>A0A5C5X9R2_9PLAN</name>
<sequence>MLPQEIQSVLSKFRRAIRRYVFLEGIALLIAIACAIFWITFAVDVIYFRFSRLELPTSFRLLVLMSMVILLASVAASWFFFRLLRSFRNRDLALALEKRFPQLQDRLITTVEFEGEEASHLKSAMMERTSREAVDALTKIDIDESFDPTPLKRLGMVAAVLFCTLAVFSVANAAGVKRWMQAYLYGEENYWDPFRKHSLNLSVLAQPGDRVKEFDSNRIYKHPRGSDLELIVESDEAMTVPERVDLNYLIFASGGTKRGRATMSPVGSGRFVQTISQVVEDHELWMIGGDFVNRRPYRVQVVDPPEIDSITLECDYPSYTGMDGQEDQIVRVVATQVALPMETEFLLNAQTNKPLREVDLRSDRFRLRFGRRGDSSDSKDEVSLELLDENGITQKRLTVTTPIESLYSSDRTAFQFPLVVTTGAEEEWNAMDDDVTFPFPISADTSLKIFLHDEDDIFSQEPTQLLIEGIADRAPVIDTKRTGVGTIVTRNASLPIEGRISDDYGLADAWFGYRIGSDSTVNQTPLLNRPDGQKDFVLNDSSSGEFERFALRPLKLQEGQTLTLGVYAEDKDHLNGPNIAHGELFSFKIVSDDELLARLFDREVNLRLRFEQIRSEVDELRNSLGNETERAQRFDTDPAVRSAESPVLSSFIERSLHQLRKNHTESRAIEVAFRELREEMVNNGIDTKEKLERIDTGVIAPLQILNEQLFDTADERYALQRMRLRQVIGVEESINETIPAVDDLLAQMDRILDEMRDRGTINDLIQNLQRTIEQQRKLLEETENKRIEENFFFDFDE</sequence>
<protein>
    <submittedName>
        <fullName evidence="2">Uncharacterized protein</fullName>
    </submittedName>
</protein>
<dbReference type="Proteomes" id="UP000317243">
    <property type="component" value="Unassembled WGS sequence"/>
</dbReference>
<comment type="caution">
    <text evidence="2">The sequence shown here is derived from an EMBL/GenBank/DDBJ whole genome shotgun (WGS) entry which is preliminary data.</text>
</comment>